<comment type="subcellular location">
    <subcellularLocation>
        <location evidence="1">Cell membrane</location>
        <topology evidence="1">Multi-pass membrane protein</topology>
    </subcellularLocation>
</comment>
<feature type="transmembrane region" description="Helical" evidence="6">
    <location>
        <begin position="162"/>
        <end position="184"/>
    </location>
</feature>
<evidence type="ECO:0000313" key="8">
    <source>
        <dbReference type="Proteomes" id="UP000779900"/>
    </source>
</evidence>
<reference evidence="7" key="1">
    <citation type="submission" date="2019-03" db="EMBL/GenBank/DDBJ databases">
        <title>Lake Tanganyika Metagenome-Assembled Genomes (MAGs).</title>
        <authorList>
            <person name="Tran P."/>
        </authorList>
    </citation>
    <scope>NUCLEOTIDE SEQUENCE</scope>
    <source>
        <strain evidence="7">K_DeepCast_150m_m2_040</strain>
    </source>
</reference>
<dbReference type="GO" id="GO:0005886">
    <property type="term" value="C:plasma membrane"/>
    <property type="evidence" value="ECO:0007669"/>
    <property type="project" value="UniProtKB-SubCell"/>
</dbReference>
<dbReference type="AlphaFoldDB" id="A0A937XCL4"/>
<name>A0A937XCL4_UNCW3</name>
<evidence type="ECO:0000256" key="2">
    <source>
        <dbReference type="ARBA" id="ARBA00022475"/>
    </source>
</evidence>
<keyword evidence="2" id="KW-1003">Cell membrane</keyword>
<keyword evidence="4 6" id="KW-1133">Transmembrane helix</keyword>
<evidence type="ECO:0000313" key="7">
    <source>
        <dbReference type="EMBL" id="MBM3330532.1"/>
    </source>
</evidence>
<feature type="transmembrane region" description="Helical" evidence="6">
    <location>
        <begin position="92"/>
        <end position="116"/>
    </location>
</feature>
<dbReference type="Pfam" id="PF03706">
    <property type="entry name" value="LPG_synthase_TM"/>
    <property type="match status" value="1"/>
</dbReference>
<evidence type="ECO:0000256" key="6">
    <source>
        <dbReference type="SAM" id="Phobius"/>
    </source>
</evidence>
<evidence type="ECO:0000256" key="4">
    <source>
        <dbReference type="ARBA" id="ARBA00022989"/>
    </source>
</evidence>
<dbReference type="PANTHER" id="PTHR37693">
    <property type="entry name" value="PHOSPHATIDYLGLYCEROL LYSYLTRANSFERASE"/>
    <property type="match status" value="1"/>
</dbReference>
<accession>A0A937XCL4</accession>
<proteinExistence type="predicted"/>
<evidence type="ECO:0000256" key="1">
    <source>
        <dbReference type="ARBA" id="ARBA00004651"/>
    </source>
</evidence>
<dbReference type="Proteomes" id="UP000779900">
    <property type="component" value="Unassembled WGS sequence"/>
</dbReference>
<feature type="transmembrane region" description="Helical" evidence="6">
    <location>
        <begin position="52"/>
        <end position="71"/>
    </location>
</feature>
<gene>
    <name evidence="7" type="ORF">FJY68_01615</name>
</gene>
<feature type="transmembrane region" description="Helical" evidence="6">
    <location>
        <begin position="233"/>
        <end position="261"/>
    </location>
</feature>
<evidence type="ECO:0000256" key="3">
    <source>
        <dbReference type="ARBA" id="ARBA00022692"/>
    </source>
</evidence>
<dbReference type="InterPro" id="IPR022791">
    <property type="entry name" value="L-PG_synthase/AglD"/>
</dbReference>
<dbReference type="PANTHER" id="PTHR37693:SF1">
    <property type="entry name" value="INTEGRAL MEMBRANE PROTEIN"/>
    <property type="match status" value="1"/>
</dbReference>
<evidence type="ECO:0000256" key="5">
    <source>
        <dbReference type="ARBA" id="ARBA00023136"/>
    </source>
</evidence>
<feature type="transmembrane region" description="Helical" evidence="6">
    <location>
        <begin position="308"/>
        <end position="332"/>
    </location>
</feature>
<feature type="transmembrane region" description="Helical" evidence="6">
    <location>
        <begin position="273"/>
        <end position="302"/>
    </location>
</feature>
<dbReference type="NCBIfam" id="TIGR00374">
    <property type="entry name" value="flippase-like domain"/>
    <property type="match status" value="1"/>
</dbReference>
<feature type="transmembrane region" description="Helical" evidence="6">
    <location>
        <begin position="136"/>
        <end position="155"/>
    </location>
</feature>
<protein>
    <submittedName>
        <fullName evidence="7">Flippase-like domain-containing protein</fullName>
    </submittedName>
</protein>
<sequence>MNEQPAPTPSLTRRTIARGVRVFVFIAVAAAVLLLAFTASSETLTGLAHVKWYWLAATCALWLVASIFDGLRLAVFSRATEHRLSLRASIEIIFIGYFMAAVTPFQVGGLPLQLYIMNSRGISPGKATSLLLMRGVVFYGLLFAAAPVVAIRLNASTAIVRVLAGYIGVIIAAGAALVIASVAFPARFRRWHARLSQTAKPGLIRRGVIWVLDEFDEFVDGLKVYRQSHNLGWLALGLLVTVVCIVSLFGMSATLLAGLGVQTDALRVMALNLLLTAVLLFVPTPGASGVAEVGAAGLYAAVCPKAMLGVYVVLWRLFSFYGGALVGGILALRHISKR</sequence>
<comment type="caution">
    <text evidence="7">The sequence shown here is derived from an EMBL/GenBank/DDBJ whole genome shotgun (WGS) entry which is preliminary data.</text>
</comment>
<feature type="transmembrane region" description="Helical" evidence="6">
    <location>
        <begin position="20"/>
        <end position="40"/>
    </location>
</feature>
<keyword evidence="3 6" id="KW-0812">Transmembrane</keyword>
<keyword evidence="5 6" id="KW-0472">Membrane</keyword>
<organism evidence="7 8">
    <name type="scientific">candidate division WOR-3 bacterium</name>
    <dbReference type="NCBI Taxonomy" id="2052148"/>
    <lineage>
        <taxon>Bacteria</taxon>
        <taxon>Bacteria division WOR-3</taxon>
    </lineage>
</organism>
<dbReference type="EMBL" id="VGIR01000005">
    <property type="protein sequence ID" value="MBM3330532.1"/>
    <property type="molecule type" value="Genomic_DNA"/>
</dbReference>